<sequence length="248" mass="27577">MLAIPWNSAMLLHLRYDRSPSDLPSHCDGCGERFSVTHALSCTKGGLVLQRHNEVRDELSDLAAKAFIPSAVRDEPRVQLSRSAATDASPSSDSPVVLTPSEERGDLLIRGLWQRGTDGIIDVRVINLDAASHCRKDPDKVLRNGERDKKRKYLDACLSQRRHFTPFVVSADGLLGAETEALAKRISALLAAKWERPYSVVRGYVNARLSLAILRARHLCMRGSRVPAGTMSYRRYLWDADGALALFR</sequence>
<accession>A0A9N8D5B8</accession>
<dbReference type="EMBL" id="CAICTM010000008">
    <property type="protein sequence ID" value="CAB9496687.1"/>
    <property type="molecule type" value="Genomic_DNA"/>
</dbReference>
<organism evidence="2 3">
    <name type="scientific">Seminavis robusta</name>
    <dbReference type="NCBI Taxonomy" id="568900"/>
    <lineage>
        <taxon>Eukaryota</taxon>
        <taxon>Sar</taxon>
        <taxon>Stramenopiles</taxon>
        <taxon>Ochrophyta</taxon>
        <taxon>Bacillariophyta</taxon>
        <taxon>Bacillariophyceae</taxon>
        <taxon>Bacillariophycidae</taxon>
        <taxon>Naviculales</taxon>
        <taxon>Naviculaceae</taxon>
        <taxon>Seminavis</taxon>
    </lineage>
</organism>
<gene>
    <name evidence="2" type="ORF">SEMRO_8_G006541.1</name>
</gene>
<evidence type="ECO:0000313" key="2">
    <source>
        <dbReference type="EMBL" id="CAB9496687.1"/>
    </source>
</evidence>
<name>A0A9N8D5B8_9STRA</name>
<proteinExistence type="predicted"/>
<comment type="caution">
    <text evidence="2">The sequence shown here is derived from an EMBL/GenBank/DDBJ whole genome shotgun (WGS) entry which is preliminary data.</text>
</comment>
<keyword evidence="3" id="KW-1185">Reference proteome</keyword>
<protein>
    <recommendedName>
        <fullName evidence="4">Reverse transcriptase</fullName>
    </recommendedName>
</protein>
<dbReference type="Proteomes" id="UP001153069">
    <property type="component" value="Unassembled WGS sequence"/>
</dbReference>
<evidence type="ECO:0000256" key="1">
    <source>
        <dbReference type="SAM" id="MobiDB-lite"/>
    </source>
</evidence>
<feature type="region of interest" description="Disordered" evidence="1">
    <location>
        <begin position="78"/>
        <end position="99"/>
    </location>
</feature>
<evidence type="ECO:0000313" key="3">
    <source>
        <dbReference type="Proteomes" id="UP001153069"/>
    </source>
</evidence>
<dbReference type="AlphaFoldDB" id="A0A9N8D5B8"/>
<dbReference type="OrthoDB" id="8118845at2759"/>
<feature type="compositionally biased region" description="Low complexity" evidence="1">
    <location>
        <begin position="81"/>
        <end position="95"/>
    </location>
</feature>
<reference evidence="2" key="1">
    <citation type="submission" date="2020-06" db="EMBL/GenBank/DDBJ databases">
        <authorList>
            <consortium name="Plant Systems Biology data submission"/>
        </authorList>
    </citation>
    <scope>NUCLEOTIDE SEQUENCE</scope>
    <source>
        <strain evidence="2">D6</strain>
    </source>
</reference>
<evidence type="ECO:0008006" key="4">
    <source>
        <dbReference type="Google" id="ProtNLM"/>
    </source>
</evidence>